<evidence type="ECO:0000313" key="3">
    <source>
        <dbReference type="Proteomes" id="UP000674217"/>
    </source>
</evidence>
<keyword evidence="1" id="KW-0812">Transmembrane</keyword>
<sequence length="138" mass="15794">MVLALIGSIVPMMIPFYAILLSMTPSGLQFDKQLNTKYRAQIVGYSIMTLPRFELIEKKGILEKKLLHCTEIDFQGFKDDRIAVKYESQLRSDLRISEAKDIAFKSETDSTVTLALLYGQPTIIITFDKTTKQLKQRK</sequence>
<evidence type="ECO:0000256" key="1">
    <source>
        <dbReference type="SAM" id="Phobius"/>
    </source>
</evidence>
<evidence type="ECO:0000313" key="2">
    <source>
        <dbReference type="EMBL" id="MBP4141850.1"/>
    </source>
</evidence>
<proteinExistence type="predicted"/>
<keyword evidence="3" id="KW-1185">Reference proteome</keyword>
<name>A0ABS5CT97_9FLAO</name>
<dbReference type="Proteomes" id="UP000674217">
    <property type="component" value="Unassembled WGS sequence"/>
</dbReference>
<organism evidence="2 3">
    <name type="scientific">Flavobacterium flabelliforme</name>
    <dbReference type="NCBI Taxonomy" id="2816119"/>
    <lineage>
        <taxon>Bacteria</taxon>
        <taxon>Pseudomonadati</taxon>
        <taxon>Bacteroidota</taxon>
        <taxon>Flavobacteriia</taxon>
        <taxon>Flavobacteriales</taxon>
        <taxon>Flavobacteriaceae</taxon>
        <taxon>Flavobacterium</taxon>
    </lineage>
</organism>
<keyword evidence="1" id="KW-1133">Transmembrane helix</keyword>
<evidence type="ECO:0008006" key="4">
    <source>
        <dbReference type="Google" id="ProtNLM"/>
    </source>
</evidence>
<gene>
    <name evidence="2" type="ORF">J3S90_08545</name>
</gene>
<protein>
    <recommendedName>
        <fullName evidence="4">PH domain-containing protein</fullName>
    </recommendedName>
</protein>
<reference evidence="2 3" key="1">
    <citation type="submission" date="2021-03" db="EMBL/GenBank/DDBJ databases">
        <title>Flavobacterium Flabelliformis Sp. Nov. And Flavobacterium Geliluteum Sp. Nov., Two Novel Multidrug Resistant Psychrophilic Species Isolated From Antarctica.</title>
        <authorList>
            <person name="Kralova S."/>
            <person name="Busse H.J."/>
            <person name="Bezdicek M."/>
            <person name="Nykrynova M."/>
            <person name="Kroupova E."/>
            <person name="Krsek D."/>
            <person name="Sedlacek I."/>
        </authorList>
    </citation>
    <scope>NUCLEOTIDE SEQUENCE [LARGE SCALE GENOMIC DNA]</scope>
    <source>
        <strain evidence="2 3">P4023</strain>
    </source>
</reference>
<keyword evidence="1" id="KW-0472">Membrane</keyword>
<accession>A0ABS5CT97</accession>
<dbReference type="EMBL" id="JAGFBU010000002">
    <property type="protein sequence ID" value="MBP4141850.1"/>
    <property type="molecule type" value="Genomic_DNA"/>
</dbReference>
<feature type="transmembrane region" description="Helical" evidence="1">
    <location>
        <begin position="6"/>
        <end position="28"/>
    </location>
</feature>
<comment type="caution">
    <text evidence="2">The sequence shown here is derived from an EMBL/GenBank/DDBJ whole genome shotgun (WGS) entry which is preliminary data.</text>
</comment>
<dbReference type="RefSeq" id="WP_210645824.1">
    <property type="nucleotide sequence ID" value="NZ_JAGFBU010000002.1"/>
</dbReference>